<organism evidence="2 3">
    <name type="scientific">Diploptera punctata</name>
    <name type="common">Pacific beetle cockroach</name>
    <dbReference type="NCBI Taxonomy" id="6984"/>
    <lineage>
        <taxon>Eukaryota</taxon>
        <taxon>Metazoa</taxon>
        <taxon>Ecdysozoa</taxon>
        <taxon>Arthropoda</taxon>
        <taxon>Hexapoda</taxon>
        <taxon>Insecta</taxon>
        <taxon>Pterygota</taxon>
        <taxon>Neoptera</taxon>
        <taxon>Polyneoptera</taxon>
        <taxon>Dictyoptera</taxon>
        <taxon>Blattodea</taxon>
        <taxon>Blaberoidea</taxon>
        <taxon>Blaberidae</taxon>
        <taxon>Diplopterinae</taxon>
        <taxon>Diploptera</taxon>
    </lineage>
</organism>
<feature type="compositionally biased region" description="Basic and acidic residues" evidence="1">
    <location>
        <begin position="171"/>
        <end position="182"/>
    </location>
</feature>
<proteinExistence type="predicted"/>
<feature type="compositionally biased region" description="Polar residues" evidence="1">
    <location>
        <begin position="527"/>
        <end position="544"/>
    </location>
</feature>
<reference evidence="2" key="2">
    <citation type="submission" date="2023-05" db="EMBL/GenBank/DDBJ databases">
        <authorList>
            <person name="Fouks B."/>
        </authorList>
    </citation>
    <scope>NUCLEOTIDE SEQUENCE</scope>
    <source>
        <strain evidence="2">Stay&amp;Tobe</strain>
        <tissue evidence="2">Testes</tissue>
    </source>
</reference>
<reference evidence="2" key="1">
    <citation type="journal article" date="2023" name="IScience">
        <title>Live-bearing cockroach genome reveals convergent evolutionary mechanisms linked to viviparity in insects and beyond.</title>
        <authorList>
            <person name="Fouks B."/>
            <person name="Harrison M.C."/>
            <person name="Mikhailova A.A."/>
            <person name="Marchal E."/>
            <person name="English S."/>
            <person name="Carruthers M."/>
            <person name="Jennings E.C."/>
            <person name="Chiamaka E.L."/>
            <person name="Frigard R.A."/>
            <person name="Pippel M."/>
            <person name="Attardo G.M."/>
            <person name="Benoit J.B."/>
            <person name="Bornberg-Bauer E."/>
            <person name="Tobe S.S."/>
        </authorList>
    </citation>
    <scope>NUCLEOTIDE SEQUENCE</scope>
    <source>
        <strain evidence="2">Stay&amp;Tobe</strain>
    </source>
</reference>
<feature type="compositionally biased region" description="Polar residues" evidence="1">
    <location>
        <begin position="283"/>
        <end position="294"/>
    </location>
</feature>
<feature type="non-terminal residue" evidence="2">
    <location>
        <position position="1"/>
    </location>
</feature>
<dbReference type="AlphaFoldDB" id="A0AAD7ZN16"/>
<feature type="compositionally biased region" description="Basic and acidic residues" evidence="1">
    <location>
        <begin position="418"/>
        <end position="438"/>
    </location>
</feature>
<sequence>NVHSGFESQDVLQILLVRIPCLMLSCPAFAVHYINGLFPSLLVLRKFIKQFQANAAQQSEEIILTLLVSPGNSAKRSSVRRGRAFLSAMTLEDRQLAGSRVTTATQTTLPKTRHQRPYGWETGTNLPPFHLQEPFRFGSLPYDGALQYARFPPPWLQRPGPLPPRTLPGAIERHREVRRREPCPPLRTLDELTDDDRANFSDDSLEELLPPPPASKRNSIAWEVPLGVDDSDPLLTPGSTKVVGRRRRRSGEHSSTGSIHRLREHEDWPDPPASTEDEAASPFSDSYYDSSATNDQDESNYLPPGLSSKNMTPNGTYIIRKGRKKERKPVGGVIQSPEVIQYNQQNYQPRLGDLKRCSSTFDNIKSLLKEGLLEGLDEAPPDFSPPIPPALVRVVSLPTLSSEDLHHHEFSNGPRHRGREDTHNRSKTDVHRLSRPHELAVTMEEEEDSPYSYTHDEKEFTESDVNEEERRLIEQLEKQQLSTSSESLPMGERHLSHEFQLRFISDCESSHCKEKSVLREGGKSEEISSTTVESDAQWSTTTEMNSDIRPVPVVQKDEINGKSSKILENGEHFDALEHDFPPLPPSPVEEDDDVYSEIIHPSPAQTPKGKADTLPEPFYRSLEPPGSDPCGMRFLNRPCPPEPPAHQETISSLKTRSMDAGFTRGYHNHSSSSKREVPSERRTLPSELPGPLRRRTFQKRQAQSPREETLQTSCSLPETPIFARGCDIPRTPHRRAPDIPGMARTAPRPGGLATGGYRRAGTGPLPGHGTGVALGSGGLSQALVGAELLRLAGGPGRGWYPRHRQQPRPASIEHLDRLAPGHSPGHNTPSPWESRDSRKPLTLPPNLSPKFFHRSPREALRRVTSLLIRKGDDRVGVDTRRFALNCGGHLQWRLKMPSAVEGET</sequence>
<evidence type="ECO:0000313" key="3">
    <source>
        <dbReference type="Proteomes" id="UP001233999"/>
    </source>
</evidence>
<feature type="region of interest" description="Disordered" evidence="1">
    <location>
        <begin position="157"/>
        <end position="332"/>
    </location>
</feature>
<keyword evidence="3" id="KW-1185">Reference proteome</keyword>
<feature type="compositionally biased region" description="Polar residues" evidence="1">
    <location>
        <begin position="699"/>
        <end position="716"/>
    </location>
</feature>
<feature type="region of interest" description="Disordered" evidence="1">
    <location>
        <begin position="815"/>
        <end position="852"/>
    </location>
</feature>
<comment type="caution">
    <text evidence="2">The sequence shown here is derived from an EMBL/GenBank/DDBJ whole genome shotgun (WGS) entry which is preliminary data.</text>
</comment>
<feature type="compositionally biased region" description="Pro residues" evidence="1">
    <location>
        <begin position="157"/>
        <end position="166"/>
    </location>
</feature>
<feature type="region of interest" description="Disordered" evidence="1">
    <location>
        <begin position="518"/>
        <end position="544"/>
    </location>
</feature>
<feature type="region of interest" description="Disordered" evidence="1">
    <location>
        <begin position="661"/>
        <end position="751"/>
    </location>
</feature>
<evidence type="ECO:0000256" key="1">
    <source>
        <dbReference type="SAM" id="MobiDB-lite"/>
    </source>
</evidence>
<dbReference type="Proteomes" id="UP001233999">
    <property type="component" value="Unassembled WGS sequence"/>
</dbReference>
<gene>
    <name evidence="2" type="ORF">L9F63_021922</name>
</gene>
<evidence type="ECO:0000313" key="2">
    <source>
        <dbReference type="EMBL" id="KAJ9583734.1"/>
    </source>
</evidence>
<accession>A0AAD7ZN16</accession>
<dbReference type="EMBL" id="JASPKZ010007537">
    <property type="protein sequence ID" value="KAJ9583734.1"/>
    <property type="molecule type" value="Genomic_DNA"/>
</dbReference>
<protein>
    <submittedName>
        <fullName evidence="2">Uncharacterized protein</fullName>
    </submittedName>
</protein>
<name>A0AAD7ZN16_DIPPU</name>
<feature type="region of interest" description="Disordered" evidence="1">
    <location>
        <begin position="405"/>
        <end position="470"/>
    </location>
</feature>
<feature type="non-terminal residue" evidence="2">
    <location>
        <position position="904"/>
    </location>
</feature>
<feature type="compositionally biased region" description="Basic and acidic residues" evidence="1">
    <location>
        <begin position="673"/>
        <end position="684"/>
    </location>
</feature>